<proteinExistence type="predicted"/>
<dbReference type="SUPFAM" id="SSF52540">
    <property type="entry name" value="P-loop containing nucleoside triphosphate hydrolases"/>
    <property type="match status" value="1"/>
</dbReference>
<dbReference type="InterPro" id="IPR027417">
    <property type="entry name" value="P-loop_NTPase"/>
</dbReference>
<dbReference type="Proteomes" id="UP001230005">
    <property type="component" value="Unassembled WGS sequence"/>
</dbReference>
<protein>
    <submittedName>
        <fullName evidence="1">Flp pilus assembly CpaE family ATPase</fullName>
    </submittedName>
</protein>
<dbReference type="Gene3D" id="3.40.50.300">
    <property type="entry name" value="P-loop containing nucleotide triphosphate hydrolases"/>
    <property type="match status" value="1"/>
</dbReference>
<evidence type="ECO:0000313" key="1">
    <source>
        <dbReference type="EMBL" id="MDQ0255489.1"/>
    </source>
</evidence>
<dbReference type="RefSeq" id="WP_307326419.1">
    <property type="nucleotide sequence ID" value="NZ_JAUSUG010000011.1"/>
</dbReference>
<keyword evidence="2" id="KW-1185">Reference proteome</keyword>
<dbReference type="EMBL" id="JAUSUG010000011">
    <property type="protein sequence ID" value="MDQ0255489.1"/>
    <property type="molecule type" value="Genomic_DNA"/>
</dbReference>
<organism evidence="1 2">
    <name type="scientific">Evansella vedderi</name>
    <dbReference type="NCBI Taxonomy" id="38282"/>
    <lineage>
        <taxon>Bacteria</taxon>
        <taxon>Bacillati</taxon>
        <taxon>Bacillota</taxon>
        <taxon>Bacilli</taxon>
        <taxon>Bacillales</taxon>
        <taxon>Bacillaceae</taxon>
        <taxon>Evansella</taxon>
    </lineage>
</organism>
<sequence length="388" mass="44653">MNIAVISQNEELKHQLENDNQFEGVLHHRDLKEEMHVDVLLITGDTVDHRDLNDVRKLYPKQSIIYKMEDVQNEASMRNIKMVCEAHNIIPIAENYTSDQVCKEVYKYIFEQNSQSSPRLVGFFGTHSGAGVSTTTLNTAHRLAMKTNAKVLVLSLNPWDPSDYFLQYRGKYLNDLKVALKTNNFSDETLLDAVYQYEDSFYHLAGNRDIKMQRYYNTDEIAKLIEVAKNCFDIILIDAGTHFDNACYAQSYVNSDLKFLVTTQDEKGYRGYFPYILQQLIEPIGGSPDEFMLIANRFTNDISLVNQKDIQEELEMTLLTTIPDQEVLGNVAIAQKNMLYEVAESHYKQSIETIVDSIISRADLEVKEEEKEEEKKGFFGLFSKKKAI</sequence>
<comment type="caution">
    <text evidence="1">The sequence shown here is derived from an EMBL/GenBank/DDBJ whole genome shotgun (WGS) entry which is preliminary data.</text>
</comment>
<evidence type="ECO:0000313" key="2">
    <source>
        <dbReference type="Proteomes" id="UP001230005"/>
    </source>
</evidence>
<gene>
    <name evidence="1" type="ORF">J2S74_002871</name>
</gene>
<reference evidence="1 2" key="1">
    <citation type="submission" date="2023-07" db="EMBL/GenBank/DDBJ databases">
        <title>Genomic Encyclopedia of Type Strains, Phase IV (KMG-IV): sequencing the most valuable type-strain genomes for metagenomic binning, comparative biology and taxonomic classification.</title>
        <authorList>
            <person name="Goeker M."/>
        </authorList>
    </citation>
    <scope>NUCLEOTIDE SEQUENCE [LARGE SCALE GENOMIC DNA]</scope>
    <source>
        <strain evidence="1 2">DSM 9768</strain>
    </source>
</reference>
<accession>A0ABT9ZX93</accession>
<name>A0ABT9ZX93_9BACI</name>